<keyword evidence="5" id="KW-0418">Kinase</keyword>
<dbReference type="InterPro" id="IPR050351">
    <property type="entry name" value="BphY/WalK/GraS-like"/>
</dbReference>
<feature type="compositionally biased region" description="Pro residues" evidence="7">
    <location>
        <begin position="492"/>
        <end position="501"/>
    </location>
</feature>
<feature type="region of interest" description="Disordered" evidence="7">
    <location>
        <begin position="1"/>
        <end position="22"/>
    </location>
</feature>
<dbReference type="SUPFAM" id="SSF55874">
    <property type="entry name" value="ATPase domain of HSP90 chaperone/DNA topoisomerase II/histidine kinase"/>
    <property type="match status" value="1"/>
</dbReference>
<keyword evidence="4" id="KW-0808">Transferase</keyword>
<dbReference type="SUPFAM" id="SSF47384">
    <property type="entry name" value="Homodimeric domain of signal transducing histidine kinase"/>
    <property type="match status" value="1"/>
</dbReference>
<feature type="region of interest" description="Disordered" evidence="7">
    <location>
        <begin position="487"/>
        <end position="508"/>
    </location>
</feature>
<evidence type="ECO:0000313" key="11">
    <source>
        <dbReference type="EMBL" id="QSQ12464.1"/>
    </source>
</evidence>
<feature type="compositionally biased region" description="Basic residues" evidence="7">
    <location>
        <begin position="1"/>
        <end position="11"/>
    </location>
</feature>
<evidence type="ECO:0000313" key="12">
    <source>
        <dbReference type="Proteomes" id="UP000663090"/>
    </source>
</evidence>
<dbReference type="EC" id="2.7.13.3" evidence="2"/>
<evidence type="ECO:0000259" key="8">
    <source>
        <dbReference type="PROSITE" id="PS50109"/>
    </source>
</evidence>
<dbReference type="InterPro" id="IPR036097">
    <property type="entry name" value="HisK_dim/P_sf"/>
</dbReference>
<dbReference type="InterPro" id="IPR000014">
    <property type="entry name" value="PAS"/>
</dbReference>
<dbReference type="Pfam" id="PF08448">
    <property type="entry name" value="PAS_4"/>
    <property type="match status" value="1"/>
</dbReference>
<dbReference type="SMART" id="SM00091">
    <property type="entry name" value="PAS"/>
    <property type="match status" value="2"/>
</dbReference>
<dbReference type="Gene3D" id="3.30.565.10">
    <property type="entry name" value="Histidine kinase-like ATPase, C-terminal domain"/>
    <property type="match status" value="1"/>
</dbReference>
<dbReference type="InterPro" id="IPR004358">
    <property type="entry name" value="Sig_transdc_His_kin-like_C"/>
</dbReference>
<keyword evidence="6" id="KW-0472">Membrane</keyword>
<dbReference type="EMBL" id="CP071091">
    <property type="protein sequence ID" value="QSQ12464.1"/>
    <property type="molecule type" value="Genomic_DNA"/>
</dbReference>
<dbReference type="SMART" id="SM00387">
    <property type="entry name" value="HATPase_c"/>
    <property type="match status" value="1"/>
</dbReference>
<dbReference type="NCBIfam" id="TIGR00229">
    <property type="entry name" value="sensory_box"/>
    <property type="match status" value="1"/>
</dbReference>
<dbReference type="InterPro" id="IPR036890">
    <property type="entry name" value="HATPase_C_sf"/>
</dbReference>
<dbReference type="PROSITE" id="PS50112">
    <property type="entry name" value="PAS"/>
    <property type="match status" value="1"/>
</dbReference>
<evidence type="ECO:0000259" key="9">
    <source>
        <dbReference type="PROSITE" id="PS50112"/>
    </source>
</evidence>
<comment type="catalytic activity">
    <reaction evidence="1">
        <text>ATP + protein L-histidine = ADP + protein N-phospho-L-histidine.</text>
        <dbReference type="EC" id="2.7.13.3"/>
    </reaction>
</comment>
<dbReference type="CDD" id="cd00130">
    <property type="entry name" value="PAS"/>
    <property type="match status" value="1"/>
</dbReference>
<dbReference type="InterPro" id="IPR035965">
    <property type="entry name" value="PAS-like_dom_sf"/>
</dbReference>
<dbReference type="Pfam" id="PF00512">
    <property type="entry name" value="HisKA"/>
    <property type="match status" value="1"/>
</dbReference>
<dbReference type="PROSITE" id="PS50109">
    <property type="entry name" value="HIS_KIN"/>
    <property type="match status" value="1"/>
</dbReference>
<accession>A0ABX7N176</accession>
<keyword evidence="12" id="KW-1185">Reference proteome</keyword>
<feature type="domain" description="PAC" evidence="10">
    <location>
        <begin position="210"/>
        <end position="263"/>
    </location>
</feature>
<keyword evidence="3" id="KW-0597">Phosphoprotein</keyword>
<dbReference type="Proteomes" id="UP000663090">
    <property type="component" value="Chromosome"/>
</dbReference>
<reference evidence="11 12" key="1">
    <citation type="submission" date="2021-02" db="EMBL/GenBank/DDBJ databases">
        <title>De Novo genome assembly of isolated myxobacteria.</title>
        <authorList>
            <person name="Stevens D.C."/>
        </authorList>
    </citation>
    <scope>NUCLEOTIDE SEQUENCE [LARGE SCALE GENOMIC DNA]</scope>
    <source>
        <strain evidence="11 12">SCHIC003</strain>
    </source>
</reference>
<dbReference type="RefSeq" id="WP_206714190.1">
    <property type="nucleotide sequence ID" value="NZ_CP071091.1"/>
</dbReference>
<protein>
    <recommendedName>
        <fullName evidence="2">histidine kinase</fullName>
        <ecNumber evidence="2">2.7.13.3</ecNumber>
    </recommendedName>
</protein>
<evidence type="ECO:0000259" key="10">
    <source>
        <dbReference type="PROSITE" id="PS50113"/>
    </source>
</evidence>
<dbReference type="PROSITE" id="PS50113">
    <property type="entry name" value="PAC"/>
    <property type="match status" value="1"/>
</dbReference>
<evidence type="ECO:0000256" key="5">
    <source>
        <dbReference type="ARBA" id="ARBA00022777"/>
    </source>
</evidence>
<dbReference type="SUPFAM" id="SSF55785">
    <property type="entry name" value="PYP-like sensor domain (PAS domain)"/>
    <property type="match status" value="2"/>
</dbReference>
<dbReference type="PRINTS" id="PR00344">
    <property type="entry name" value="BCTRLSENSOR"/>
</dbReference>
<evidence type="ECO:0000256" key="6">
    <source>
        <dbReference type="ARBA" id="ARBA00023136"/>
    </source>
</evidence>
<dbReference type="Gene3D" id="1.10.287.130">
    <property type="match status" value="1"/>
</dbReference>
<dbReference type="PANTHER" id="PTHR42878:SF13">
    <property type="entry name" value="HISTIDINE KINASE"/>
    <property type="match status" value="1"/>
</dbReference>
<dbReference type="CDD" id="cd00075">
    <property type="entry name" value="HATPase"/>
    <property type="match status" value="1"/>
</dbReference>
<dbReference type="CDD" id="cd00082">
    <property type="entry name" value="HisKA"/>
    <property type="match status" value="1"/>
</dbReference>
<dbReference type="PANTHER" id="PTHR42878">
    <property type="entry name" value="TWO-COMPONENT HISTIDINE KINASE"/>
    <property type="match status" value="1"/>
</dbReference>
<evidence type="ECO:0000256" key="4">
    <source>
        <dbReference type="ARBA" id="ARBA00022679"/>
    </source>
</evidence>
<dbReference type="InterPro" id="IPR003661">
    <property type="entry name" value="HisK_dim/P_dom"/>
</dbReference>
<sequence length="508" mass="56222">MPSTPAKKRQRPPPPPPPATAEVSGVPLHALLEGLPDAFFTLDAQWRFTYVSPRMAELLDGAASLGDDVRLAVSSLLGLGEHLRFEQPATQQAATRFEHDWPGGDLCFDVRARVIHGGLLVHCRDISGERRAKEELRRTSEVFRAVHEGTTDAIYTKDLEGRYQHINAAGARAVGRTVEQVLGRTDPELFSAEVARNNAANDREVLAFGRTITYEDTQPGDEGPRVWLSTKGVLRDADGKVVGLFGISRDITQRKWAEEEARRHSEFQEQLMGIVSHDIRSPLGAIMNWSRVMAEAGTAEDARRTSQRIATAAVRIERLTRLLLDFTRTRLMGGVAIEPRPVDLKDLVARVAHEFRVAYPERIIEVEQKGNTQGMWDPDRLGQVASNLLENALKFGPPDSPVRLVTHAARGNKVALEVCNGGRPIPAHLVPHLFEPFRSGPQTTRTLKMSYGLGLYIVREIVQAHGGAIEVTSTEEDGTRFTVTLPRRSLPARPPGQPSPRVPRSEPR</sequence>
<dbReference type="Gene3D" id="3.30.450.20">
    <property type="entry name" value="PAS domain"/>
    <property type="match status" value="2"/>
</dbReference>
<name>A0ABX7N176_9BACT</name>
<evidence type="ECO:0000256" key="1">
    <source>
        <dbReference type="ARBA" id="ARBA00000085"/>
    </source>
</evidence>
<feature type="domain" description="Histidine kinase" evidence="8">
    <location>
        <begin position="274"/>
        <end position="489"/>
    </location>
</feature>
<dbReference type="InterPro" id="IPR000700">
    <property type="entry name" value="PAS-assoc_C"/>
</dbReference>
<proteinExistence type="predicted"/>
<dbReference type="Pfam" id="PF13188">
    <property type="entry name" value="PAS_8"/>
    <property type="match status" value="1"/>
</dbReference>
<dbReference type="SMART" id="SM00388">
    <property type="entry name" value="HisKA"/>
    <property type="match status" value="1"/>
</dbReference>
<evidence type="ECO:0000256" key="3">
    <source>
        <dbReference type="ARBA" id="ARBA00022553"/>
    </source>
</evidence>
<dbReference type="Pfam" id="PF02518">
    <property type="entry name" value="HATPase_c"/>
    <property type="match status" value="1"/>
</dbReference>
<dbReference type="InterPro" id="IPR005467">
    <property type="entry name" value="His_kinase_dom"/>
</dbReference>
<dbReference type="InterPro" id="IPR003594">
    <property type="entry name" value="HATPase_dom"/>
</dbReference>
<evidence type="ECO:0000256" key="2">
    <source>
        <dbReference type="ARBA" id="ARBA00012438"/>
    </source>
</evidence>
<dbReference type="InterPro" id="IPR013656">
    <property type="entry name" value="PAS_4"/>
</dbReference>
<feature type="domain" description="PAS" evidence="9">
    <location>
        <begin position="139"/>
        <end position="185"/>
    </location>
</feature>
<organism evidence="11 12">
    <name type="scientific">Myxococcus landrumensis</name>
    <dbReference type="NCBI Taxonomy" id="2813577"/>
    <lineage>
        <taxon>Bacteria</taxon>
        <taxon>Pseudomonadati</taxon>
        <taxon>Myxococcota</taxon>
        <taxon>Myxococcia</taxon>
        <taxon>Myxococcales</taxon>
        <taxon>Cystobacterineae</taxon>
        <taxon>Myxococcaceae</taxon>
        <taxon>Myxococcus</taxon>
    </lineage>
</organism>
<evidence type="ECO:0000256" key="7">
    <source>
        <dbReference type="SAM" id="MobiDB-lite"/>
    </source>
</evidence>
<gene>
    <name evidence="11" type="ORF">JY572_29465</name>
</gene>